<keyword evidence="4" id="KW-0961">Cell wall biogenesis/degradation</keyword>
<reference evidence="5 6" key="1">
    <citation type="submission" date="2021-06" db="EMBL/GenBank/DDBJ databases">
        <authorList>
            <person name="Kallberg Y."/>
            <person name="Tangrot J."/>
            <person name="Rosling A."/>
        </authorList>
    </citation>
    <scope>NUCLEOTIDE SEQUENCE [LARGE SCALE GENOMIC DNA]</scope>
    <source>
        <strain evidence="5 6">120-4 pot B 10/14</strain>
    </source>
</reference>
<keyword evidence="6" id="KW-1185">Reference proteome</keyword>
<evidence type="ECO:0000256" key="4">
    <source>
        <dbReference type="ARBA" id="ARBA00023316"/>
    </source>
</evidence>
<gene>
    <name evidence="5" type="ORF">GMARGA_LOCUS14989</name>
</gene>
<evidence type="ECO:0000256" key="1">
    <source>
        <dbReference type="ARBA" id="ARBA00004370"/>
    </source>
</evidence>
<dbReference type="InterPro" id="IPR005629">
    <property type="entry name" value="Skn1/Kre6/Sbg1"/>
</dbReference>
<dbReference type="PANTHER" id="PTHR31361:SF1">
    <property type="entry name" value="BETA-GLUCAN SYNTHESIS-ASSOCIATED PROTEIN KRE6-RELATED"/>
    <property type="match status" value="1"/>
</dbReference>
<evidence type="ECO:0000313" key="5">
    <source>
        <dbReference type="EMBL" id="CAG8737164.1"/>
    </source>
</evidence>
<dbReference type="Proteomes" id="UP000789901">
    <property type="component" value="Unassembled WGS sequence"/>
</dbReference>
<organism evidence="5 6">
    <name type="scientific">Gigaspora margarita</name>
    <dbReference type="NCBI Taxonomy" id="4874"/>
    <lineage>
        <taxon>Eukaryota</taxon>
        <taxon>Fungi</taxon>
        <taxon>Fungi incertae sedis</taxon>
        <taxon>Mucoromycota</taxon>
        <taxon>Glomeromycotina</taxon>
        <taxon>Glomeromycetes</taxon>
        <taxon>Diversisporales</taxon>
        <taxon>Gigasporaceae</taxon>
        <taxon>Gigaspora</taxon>
    </lineage>
</organism>
<protein>
    <submittedName>
        <fullName evidence="5">1918_t:CDS:1</fullName>
    </submittedName>
</protein>
<accession>A0ABN7V7Y5</accession>
<sequence length="133" mass="14954">MVKLKDFGQLWTLSNLSRAAMIDGVWPYNYDECDVGAFSYTYGQRLNKCTCPGQGHPSPRNGRGVPEIDLLETIDDDSLISHEANKHPRNRVVPYNFGVELPSTGSIIKVTTEKKNPETQKIVDAEFGFLMDF</sequence>
<keyword evidence="3" id="KW-0325">Glycoprotein</keyword>
<name>A0ABN7V7Y5_GIGMA</name>
<keyword evidence="2" id="KW-0472">Membrane</keyword>
<dbReference type="PANTHER" id="PTHR31361">
    <property type="entry name" value="BETA-GLUCAN SYNTHESIS-ASSOCIATED PROTEIN KRE6-RELATED"/>
    <property type="match status" value="1"/>
</dbReference>
<dbReference type="Pfam" id="PF03935">
    <property type="entry name" value="SKN1_KRE6_Sbg1"/>
    <property type="match status" value="1"/>
</dbReference>
<evidence type="ECO:0000256" key="3">
    <source>
        <dbReference type="ARBA" id="ARBA00023180"/>
    </source>
</evidence>
<evidence type="ECO:0000313" key="6">
    <source>
        <dbReference type="Proteomes" id="UP000789901"/>
    </source>
</evidence>
<comment type="subcellular location">
    <subcellularLocation>
        <location evidence="1">Membrane</location>
    </subcellularLocation>
</comment>
<dbReference type="EMBL" id="CAJVQB010010154">
    <property type="protein sequence ID" value="CAG8737164.1"/>
    <property type="molecule type" value="Genomic_DNA"/>
</dbReference>
<evidence type="ECO:0000256" key="2">
    <source>
        <dbReference type="ARBA" id="ARBA00023136"/>
    </source>
</evidence>
<proteinExistence type="predicted"/>
<comment type="caution">
    <text evidence="5">The sequence shown here is derived from an EMBL/GenBank/DDBJ whole genome shotgun (WGS) entry which is preliminary data.</text>
</comment>